<protein>
    <submittedName>
        <fullName evidence="1">Uncharacterized protein</fullName>
    </submittedName>
</protein>
<sequence>MSQANKEKKFNGDIEFEQLIRENEKKKGDDKLTNQQIADKFHCTEATVRNKKKDIKIQDEIEKNKDDIIFLNYYFADSRDKACIKDILLQYFHYDKNILSFSTIHSKKLYQNEYMKRKEIKDISEISQADIDSAKSYFYDYILPNYMRNRTAGILHRKFHITEKENFKFYKKVKKVNSLYEAEIKEIFQIKEKSMIQQNYENKDIGYYITFLLNIIFKALDTKNLDTLKFLNKRYIIKEDTKNSFSFLESFKSYKEYKENYPLSEKEILILLSHLTLEIMNMSSLNIIKKFIMANREILSDIEKEYIKNLKYSNHNEQNEFNRLFNELNSFKDIDSPEKIKIAVEFSKVADADSWSDKIAIDKGENIFGYFAFRDKYNQLKNSKENKLIDFYKGCPIHKILYVLLSIDLKDINKNLKVNEKNNKMQELFICYHLPTFLYEYVSKSCFKNFKFCVSKMDFEMLNNNKLEREYFKEVLGLKREIPKTYNTFEELLEYIHKLDFKLDGTYNEEKEIKLTSNENEI</sequence>
<dbReference type="Proteomes" id="UP000225199">
    <property type="component" value="Unassembled WGS sequence"/>
</dbReference>
<gene>
    <name evidence="1" type="ORF">CA840_11335</name>
</gene>
<dbReference type="EMBL" id="NIRJ01000001">
    <property type="protein sequence ID" value="PHH97827.1"/>
    <property type="molecule type" value="Genomic_DNA"/>
</dbReference>
<dbReference type="RefSeq" id="WP_098979546.1">
    <property type="nucleotide sequence ID" value="NZ_JAYFFX010000009.1"/>
</dbReference>
<reference evidence="1 2" key="1">
    <citation type="submission" date="2017-06" db="EMBL/GenBank/DDBJ databases">
        <title>Draft genome sequence of Fusobacterium nucleatum subsp. polymorphum KCOM 1002 (=ChDC F175).</title>
        <authorList>
            <person name="Kook J.-K."/>
            <person name="Park S.-N."/>
            <person name="Lim Y.K."/>
            <person name="Roh H."/>
        </authorList>
    </citation>
    <scope>NUCLEOTIDE SEQUENCE [LARGE SCALE GENOMIC DNA]</scope>
    <source>
        <strain evidence="2">KCOM 1002 (ChDC F175)</strain>
    </source>
</reference>
<accession>A0A2C6AWY7</accession>
<evidence type="ECO:0000313" key="2">
    <source>
        <dbReference type="Proteomes" id="UP000225199"/>
    </source>
</evidence>
<evidence type="ECO:0000313" key="1">
    <source>
        <dbReference type="EMBL" id="PHH97827.1"/>
    </source>
</evidence>
<organism evidence="1 2">
    <name type="scientific">Fusobacterium nucleatum subsp. polymorphum</name>
    <name type="common">Fusobacterium polymorphum</name>
    <dbReference type="NCBI Taxonomy" id="76857"/>
    <lineage>
        <taxon>Bacteria</taxon>
        <taxon>Fusobacteriati</taxon>
        <taxon>Fusobacteriota</taxon>
        <taxon>Fusobacteriia</taxon>
        <taxon>Fusobacteriales</taxon>
        <taxon>Fusobacteriaceae</taxon>
        <taxon>Fusobacterium</taxon>
    </lineage>
</organism>
<proteinExistence type="predicted"/>
<dbReference type="AlphaFoldDB" id="A0A2C6AWY7"/>
<comment type="caution">
    <text evidence="1">The sequence shown here is derived from an EMBL/GenBank/DDBJ whole genome shotgun (WGS) entry which is preliminary data.</text>
</comment>
<name>A0A2C6AWY7_FUSNP</name>